<sequence>MTLGLAVGAPPSNSVQAEPHEHIMWSAYGCTVSACADGTPAATLQSKYPKTSDTSANGLSCFRQWVFCNTTTADLKARRQPKNSLDIRDMEECRMLAILFIFNSILIDTIQPSTRRMDQEYAFPWISCRPQ</sequence>
<accession>A0A166H853</accession>
<dbReference type="Proteomes" id="UP000076532">
    <property type="component" value="Unassembled WGS sequence"/>
</dbReference>
<evidence type="ECO:0000313" key="1">
    <source>
        <dbReference type="EMBL" id="KZP18582.1"/>
    </source>
</evidence>
<name>A0A166H853_9AGAM</name>
<evidence type="ECO:0000313" key="2">
    <source>
        <dbReference type="Proteomes" id="UP000076532"/>
    </source>
</evidence>
<reference evidence="1 2" key="1">
    <citation type="journal article" date="2016" name="Mol. Biol. Evol.">
        <title>Comparative Genomics of Early-Diverging Mushroom-Forming Fungi Provides Insights into the Origins of Lignocellulose Decay Capabilities.</title>
        <authorList>
            <person name="Nagy L.G."/>
            <person name="Riley R."/>
            <person name="Tritt A."/>
            <person name="Adam C."/>
            <person name="Daum C."/>
            <person name="Floudas D."/>
            <person name="Sun H."/>
            <person name="Yadav J.S."/>
            <person name="Pangilinan J."/>
            <person name="Larsson K.H."/>
            <person name="Matsuura K."/>
            <person name="Barry K."/>
            <person name="Labutti K."/>
            <person name="Kuo R."/>
            <person name="Ohm R.A."/>
            <person name="Bhattacharya S.S."/>
            <person name="Shirouzu T."/>
            <person name="Yoshinaga Y."/>
            <person name="Martin F.M."/>
            <person name="Grigoriev I.V."/>
            <person name="Hibbett D.S."/>
        </authorList>
    </citation>
    <scope>NUCLEOTIDE SEQUENCE [LARGE SCALE GENOMIC DNA]</scope>
    <source>
        <strain evidence="1 2">CBS 109695</strain>
    </source>
</reference>
<proteinExistence type="predicted"/>
<keyword evidence="2" id="KW-1185">Reference proteome</keyword>
<dbReference type="EMBL" id="KV417571">
    <property type="protein sequence ID" value="KZP18582.1"/>
    <property type="molecule type" value="Genomic_DNA"/>
</dbReference>
<gene>
    <name evidence="1" type="ORF">FIBSPDRAFT_589937</name>
</gene>
<dbReference type="AlphaFoldDB" id="A0A166H853"/>
<organism evidence="1 2">
    <name type="scientific">Athelia psychrophila</name>
    <dbReference type="NCBI Taxonomy" id="1759441"/>
    <lineage>
        <taxon>Eukaryota</taxon>
        <taxon>Fungi</taxon>
        <taxon>Dikarya</taxon>
        <taxon>Basidiomycota</taxon>
        <taxon>Agaricomycotina</taxon>
        <taxon>Agaricomycetes</taxon>
        <taxon>Agaricomycetidae</taxon>
        <taxon>Atheliales</taxon>
        <taxon>Atheliaceae</taxon>
        <taxon>Athelia</taxon>
    </lineage>
</organism>
<protein>
    <submittedName>
        <fullName evidence="1">Uncharacterized protein</fullName>
    </submittedName>
</protein>